<feature type="transmembrane region" description="Helical" evidence="1">
    <location>
        <begin position="80"/>
        <end position="99"/>
    </location>
</feature>
<organism evidence="2 3">
    <name type="scientific">Caenimonas aquaedulcis</name>
    <dbReference type="NCBI Taxonomy" id="2793270"/>
    <lineage>
        <taxon>Bacteria</taxon>
        <taxon>Pseudomonadati</taxon>
        <taxon>Pseudomonadota</taxon>
        <taxon>Betaproteobacteria</taxon>
        <taxon>Burkholderiales</taxon>
        <taxon>Comamonadaceae</taxon>
        <taxon>Caenimonas</taxon>
    </lineage>
</organism>
<keyword evidence="1" id="KW-0472">Membrane</keyword>
<evidence type="ECO:0000313" key="2">
    <source>
        <dbReference type="EMBL" id="MBG9387094.1"/>
    </source>
</evidence>
<dbReference type="AlphaFoldDB" id="A0A931MFK6"/>
<comment type="caution">
    <text evidence="2">The sequence shown here is derived from an EMBL/GenBank/DDBJ whole genome shotgun (WGS) entry which is preliminary data.</text>
</comment>
<proteinExistence type="predicted"/>
<reference evidence="2" key="1">
    <citation type="submission" date="2020-11" db="EMBL/GenBank/DDBJ databases">
        <title>Bacterial whole genome sequence for Caenimonas sp. DR4.4.</title>
        <authorList>
            <person name="Le V."/>
            <person name="Ko S.-R."/>
            <person name="Ahn C.-Y."/>
            <person name="Oh H.-M."/>
        </authorList>
    </citation>
    <scope>NUCLEOTIDE SEQUENCE</scope>
    <source>
        <strain evidence="2">DR4.4</strain>
    </source>
</reference>
<sequence length="150" mass="16488">MRPLFRAAAWLVLPLAALLFAQWPLRDLVQAYSRQANDFAQVLFAVYMAFAVSAAGRDGVHLAAAHAPAEQPTAPSRWRAWALFACTAPWALFLLWSSAASTWQSVRQLEHFGETLNPGFFLIKLSLWALAALVLADAVRSLVRPAGDRA</sequence>
<protein>
    <submittedName>
        <fullName evidence="2">Uncharacterized protein</fullName>
    </submittedName>
</protein>
<evidence type="ECO:0000313" key="3">
    <source>
        <dbReference type="Proteomes" id="UP000651050"/>
    </source>
</evidence>
<keyword evidence="1" id="KW-1133">Transmembrane helix</keyword>
<dbReference type="Proteomes" id="UP000651050">
    <property type="component" value="Unassembled WGS sequence"/>
</dbReference>
<evidence type="ECO:0000256" key="1">
    <source>
        <dbReference type="SAM" id="Phobius"/>
    </source>
</evidence>
<dbReference type="EMBL" id="JADWYS010000001">
    <property type="protein sequence ID" value="MBG9387094.1"/>
    <property type="molecule type" value="Genomic_DNA"/>
</dbReference>
<gene>
    <name evidence="2" type="ORF">I5803_03615</name>
</gene>
<feature type="transmembrane region" description="Helical" evidence="1">
    <location>
        <begin position="119"/>
        <end position="139"/>
    </location>
</feature>
<dbReference type="RefSeq" id="WP_196985041.1">
    <property type="nucleotide sequence ID" value="NZ_JADWYS010000001.1"/>
</dbReference>
<accession>A0A931MFK6</accession>
<feature type="transmembrane region" description="Helical" evidence="1">
    <location>
        <begin position="41"/>
        <end position="60"/>
    </location>
</feature>
<keyword evidence="1" id="KW-0812">Transmembrane</keyword>
<keyword evidence="3" id="KW-1185">Reference proteome</keyword>
<name>A0A931MFK6_9BURK</name>